<dbReference type="InterPro" id="IPR001173">
    <property type="entry name" value="Glyco_trans_2-like"/>
</dbReference>
<dbReference type="Proteomes" id="UP000442694">
    <property type="component" value="Unassembled WGS sequence"/>
</dbReference>
<dbReference type="Pfam" id="PF00535">
    <property type="entry name" value="Glycos_transf_2"/>
    <property type="match status" value="1"/>
</dbReference>
<evidence type="ECO:0000259" key="3">
    <source>
        <dbReference type="Pfam" id="PF02709"/>
    </source>
</evidence>
<dbReference type="InterPro" id="IPR029044">
    <property type="entry name" value="Nucleotide-diphossugar_trans"/>
</dbReference>
<keyword evidence="1 4" id="KW-0808">Transferase</keyword>
<comment type="caution">
    <text evidence="4">The sequence shown here is derived from an EMBL/GenBank/DDBJ whole genome shotgun (WGS) entry which is preliminary data.</text>
</comment>
<dbReference type="InterPro" id="IPR050834">
    <property type="entry name" value="Glycosyltransf_2"/>
</dbReference>
<evidence type="ECO:0000313" key="5">
    <source>
        <dbReference type="Proteomes" id="UP000442694"/>
    </source>
</evidence>
<reference evidence="4 5" key="1">
    <citation type="submission" date="2019-10" db="EMBL/GenBank/DDBJ databases">
        <title>New genus of Silvanigrellaceae.</title>
        <authorList>
            <person name="Pitt A."/>
            <person name="Hahn M.W."/>
        </authorList>
    </citation>
    <scope>NUCLEOTIDE SEQUENCE [LARGE SCALE GENOMIC DNA]</scope>
    <source>
        <strain evidence="4 5">33A1-SZDP</strain>
    </source>
</reference>
<dbReference type="PANTHER" id="PTHR43685:SF3">
    <property type="entry name" value="SLR2126 PROTEIN"/>
    <property type="match status" value="1"/>
</dbReference>
<dbReference type="PANTHER" id="PTHR43685">
    <property type="entry name" value="GLYCOSYLTRANSFERASE"/>
    <property type="match status" value="1"/>
</dbReference>
<evidence type="ECO:0000256" key="1">
    <source>
        <dbReference type="ARBA" id="ARBA00022679"/>
    </source>
</evidence>
<gene>
    <name evidence="4" type="ORF">GCL57_08525</name>
</gene>
<dbReference type="InterPro" id="IPR027791">
    <property type="entry name" value="Galactosyl_T_C"/>
</dbReference>
<sequence>MNFIKIPYTVWQNDKKLFLKPKISLIMTCYNNFEFFNLTYYSLLNQSLNSNLFEVVVCDDGSNYENSSKIKELLQKSPFASTYIWHEDRGFRKSEILNKGIYHSKGDYLVFIDADCMLHSKFLEDHLRHSQPKSVLVGRRAELTKSLSRSLTPEKILKKFLEKSSWWLIIYLSFFKDGNGFKTLYLNNEFLFNYFNRKKRGIVGCNFSCHKKDIEAINGFNMRFQSYGGEESDLEYRLRLVGVQMKSFCHRAIQYHIFHAKREQGSKAILNEALLKEVEQSKIHFTEYGLNYINDN</sequence>
<protein>
    <submittedName>
        <fullName evidence="4">Glycosyltransferase</fullName>
    </submittedName>
</protein>
<keyword evidence="5" id="KW-1185">Reference proteome</keyword>
<dbReference type="AlphaFoldDB" id="A0A833JD85"/>
<feature type="domain" description="Glycosyltransferase 2-like" evidence="2">
    <location>
        <begin position="24"/>
        <end position="142"/>
    </location>
</feature>
<dbReference type="GO" id="GO:0016740">
    <property type="term" value="F:transferase activity"/>
    <property type="evidence" value="ECO:0007669"/>
    <property type="project" value="UniProtKB-KW"/>
</dbReference>
<organism evidence="4 5">
    <name type="scientific">Fluviispira multicolorata</name>
    <dbReference type="NCBI Taxonomy" id="2654512"/>
    <lineage>
        <taxon>Bacteria</taxon>
        <taxon>Pseudomonadati</taxon>
        <taxon>Bdellovibrionota</taxon>
        <taxon>Oligoflexia</taxon>
        <taxon>Silvanigrellales</taxon>
        <taxon>Silvanigrellaceae</taxon>
        <taxon>Fluviispira</taxon>
    </lineage>
</organism>
<dbReference type="EMBL" id="WFLN01000006">
    <property type="protein sequence ID" value="KAB8031002.1"/>
    <property type="molecule type" value="Genomic_DNA"/>
</dbReference>
<proteinExistence type="predicted"/>
<accession>A0A833JD85</accession>
<dbReference type="Gene3D" id="3.90.550.10">
    <property type="entry name" value="Spore Coat Polysaccharide Biosynthesis Protein SpsA, Chain A"/>
    <property type="match status" value="1"/>
</dbReference>
<evidence type="ECO:0000259" key="2">
    <source>
        <dbReference type="Pfam" id="PF00535"/>
    </source>
</evidence>
<dbReference type="SUPFAM" id="SSF53448">
    <property type="entry name" value="Nucleotide-diphospho-sugar transferases"/>
    <property type="match status" value="1"/>
</dbReference>
<evidence type="ECO:0000313" key="4">
    <source>
        <dbReference type="EMBL" id="KAB8031002.1"/>
    </source>
</evidence>
<name>A0A833JD85_9BACT</name>
<feature type="domain" description="Galactosyltransferase C-terminal" evidence="3">
    <location>
        <begin position="196"/>
        <end position="259"/>
    </location>
</feature>
<dbReference type="Pfam" id="PF02709">
    <property type="entry name" value="Glyco_transf_7C"/>
    <property type="match status" value="1"/>
</dbReference>
<dbReference type="RefSeq" id="WP_152212928.1">
    <property type="nucleotide sequence ID" value="NZ_WFLN01000006.1"/>
</dbReference>